<gene>
    <name evidence="2" type="ORF">EZS27_041949</name>
</gene>
<organism evidence="2">
    <name type="scientific">termite gut metagenome</name>
    <dbReference type="NCBI Taxonomy" id="433724"/>
    <lineage>
        <taxon>unclassified sequences</taxon>
        <taxon>metagenomes</taxon>
        <taxon>organismal metagenomes</taxon>
    </lineage>
</organism>
<evidence type="ECO:0000256" key="1">
    <source>
        <dbReference type="SAM" id="Phobius"/>
    </source>
</evidence>
<keyword evidence="1" id="KW-1133">Transmembrane helix</keyword>
<reference evidence="2" key="1">
    <citation type="submission" date="2019-03" db="EMBL/GenBank/DDBJ databases">
        <title>Single cell metagenomics reveals metabolic interactions within the superorganism composed of flagellate Streblomastix strix and complex community of Bacteroidetes bacteria on its surface.</title>
        <authorList>
            <person name="Treitli S.C."/>
            <person name="Kolisko M."/>
            <person name="Husnik F."/>
            <person name="Keeling P."/>
            <person name="Hampl V."/>
        </authorList>
    </citation>
    <scope>NUCLEOTIDE SEQUENCE</scope>
    <source>
        <strain evidence="2">STM</strain>
    </source>
</reference>
<protein>
    <submittedName>
        <fullName evidence="2">Uncharacterized protein</fullName>
    </submittedName>
</protein>
<name>A0A5J4PCM9_9ZZZZ</name>
<keyword evidence="1" id="KW-0472">Membrane</keyword>
<evidence type="ECO:0000313" key="2">
    <source>
        <dbReference type="EMBL" id="KAA6306394.1"/>
    </source>
</evidence>
<feature type="transmembrane region" description="Helical" evidence="1">
    <location>
        <begin position="34"/>
        <end position="54"/>
    </location>
</feature>
<dbReference type="AlphaFoldDB" id="A0A5J4PCM9"/>
<proteinExistence type="predicted"/>
<comment type="caution">
    <text evidence="2">The sequence shown here is derived from an EMBL/GenBank/DDBJ whole genome shotgun (WGS) entry which is preliminary data.</text>
</comment>
<sequence length="73" mass="8519">DLSNTSGCLWRRFLTSKNSKKNSKRYYRLSDTNTALIFIDYLYSLPFISVSMFIDVYLRLELPTAGSAIRMVR</sequence>
<dbReference type="EMBL" id="SNRY01009945">
    <property type="protein sequence ID" value="KAA6306394.1"/>
    <property type="molecule type" value="Genomic_DNA"/>
</dbReference>
<keyword evidence="1" id="KW-0812">Transmembrane</keyword>
<feature type="non-terminal residue" evidence="2">
    <location>
        <position position="1"/>
    </location>
</feature>
<accession>A0A5J4PCM9</accession>